<reference evidence="3" key="1">
    <citation type="submission" date="2023-12" db="EMBL/GenBank/DDBJ databases">
        <title>Novel isolates from deep terrestrial aquifers shed light on the physiology and ecology of the class Limnochordia.</title>
        <authorList>
            <person name="Karnachuk O.V."/>
            <person name="Lukina A.P."/>
            <person name="Avakyan M.R."/>
            <person name="Kadnikov V."/>
            <person name="Begmatov S."/>
            <person name="Beletsky A.V."/>
            <person name="Mardanov A.V."/>
            <person name="Ravin N.V."/>
        </authorList>
    </citation>
    <scope>NUCLEOTIDE SEQUENCE [LARGE SCALE GENOMIC DNA]</scope>
    <source>
        <strain evidence="3">LN</strain>
    </source>
</reference>
<keyword evidence="1" id="KW-0472">Membrane</keyword>
<evidence type="ECO:0000313" key="3">
    <source>
        <dbReference type="Proteomes" id="UP001333102"/>
    </source>
</evidence>
<evidence type="ECO:0008006" key="4">
    <source>
        <dbReference type="Google" id="ProtNLM"/>
    </source>
</evidence>
<keyword evidence="3" id="KW-1185">Reference proteome</keyword>
<feature type="transmembrane region" description="Helical" evidence="1">
    <location>
        <begin position="32"/>
        <end position="50"/>
    </location>
</feature>
<proteinExistence type="predicted"/>
<feature type="transmembrane region" description="Helical" evidence="1">
    <location>
        <begin position="62"/>
        <end position="80"/>
    </location>
</feature>
<feature type="transmembrane region" description="Helical" evidence="1">
    <location>
        <begin position="157"/>
        <end position="182"/>
    </location>
</feature>
<dbReference type="Proteomes" id="UP001333102">
    <property type="component" value="Chromosome"/>
</dbReference>
<evidence type="ECO:0000313" key="2">
    <source>
        <dbReference type="EMBL" id="WRP14459.1"/>
    </source>
</evidence>
<protein>
    <recommendedName>
        <fullName evidence="4">ABC-2 type transport system permease protein</fullName>
    </recommendedName>
</protein>
<organism evidence="2 3">
    <name type="scientific">Geochorda subterranea</name>
    <dbReference type="NCBI Taxonomy" id="3109564"/>
    <lineage>
        <taxon>Bacteria</taxon>
        <taxon>Bacillati</taxon>
        <taxon>Bacillota</taxon>
        <taxon>Limnochordia</taxon>
        <taxon>Limnochordales</taxon>
        <taxon>Geochordaceae</taxon>
        <taxon>Geochorda</taxon>
    </lineage>
</organism>
<dbReference type="EMBL" id="CP141614">
    <property type="protein sequence ID" value="WRP14459.1"/>
    <property type="molecule type" value="Genomic_DNA"/>
</dbReference>
<gene>
    <name evidence="2" type="ORF">VLY81_13720</name>
</gene>
<sequence length="276" mass="29803">MSTSVRDSARTRSGRASWPQAFGRLYRKDLEMMQFSVVLLGLLIVAWEIFLLTRLPVWPPGVPLALSVLPLTVLPVWLIWDAVQSYRAEWQTGTVFFLLAAPVPGWVIAAAKLVALMTGFTALALLTAGGGLAILATGRGLPPAAADLWQEVPQQSLVWMASVGALIYWLCGLGTAVVFQAASAASHLAFRWRFPALVAALVVAWWLLWRLGGVGHYLLGWLPDLPVPVLQVGPDGARVITDAIFLDSGPIVGWLAGLVLLFGVTGWLLQHVLEVA</sequence>
<dbReference type="RefSeq" id="WP_324668789.1">
    <property type="nucleotide sequence ID" value="NZ_CP141614.1"/>
</dbReference>
<feature type="transmembrane region" description="Helical" evidence="1">
    <location>
        <begin position="92"/>
        <end position="109"/>
    </location>
</feature>
<name>A0ABZ1BP48_9FIRM</name>
<feature type="transmembrane region" description="Helical" evidence="1">
    <location>
        <begin position="194"/>
        <end position="219"/>
    </location>
</feature>
<evidence type="ECO:0000256" key="1">
    <source>
        <dbReference type="SAM" id="Phobius"/>
    </source>
</evidence>
<feature type="transmembrane region" description="Helical" evidence="1">
    <location>
        <begin position="251"/>
        <end position="269"/>
    </location>
</feature>
<accession>A0ABZ1BP48</accession>
<keyword evidence="1" id="KW-0812">Transmembrane</keyword>
<keyword evidence="1" id="KW-1133">Transmembrane helix</keyword>
<feature type="transmembrane region" description="Helical" evidence="1">
    <location>
        <begin position="116"/>
        <end position="137"/>
    </location>
</feature>